<evidence type="ECO:0000256" key="1">
    <source>
        <dbReference type="ARBA" id="ARBA00008894"/>
    </source>
</evidence>
<dbReference type="Gramene" id="AET7Gv21063400.3">
    <property type="protein sequence ID" value="AET7Gv21063400.3"/>
    <property type="gene ID" value="AET7Gv21063400"/>
</dbReference>
<dbReference type="GO" id="GO:0000166">
    <property type="term" value="F:nucleotide binding"/>
    <property type="evidence" value="ECO:0007669"/>
    <property type="project" value="UniProtKB-KW"/>
</dbReference>
<evidence type="ECO:0000256" key="5">
    <source>
        <dbReference type="ARBA" id="ARBA00022821"/>
    </source>
</evidence>
<dbReference type="InterPro" id="IPR041118">
    <property type="entry name" value="Rx_N"/>
</dbReference>
<keyword evidence="8" id="KW-1185">Reference proteome</keyword>
<dbReference type="Proteomes" id="UP000015105">
    <property type="component" value="Chromosome 7D"/>
</dbReference>
<keyword evidence="4" id="KW-0547">Nucleotide-binding</keyword>
<dbReference type="EnsemblPlants" id="AET7Gv21063400.2">
    <property type="protein sequence ID" value="AET7Gv21063400.2"/>
    <property type="gene ID" value="AET7Gv21063400"/>
</dbReference>
<dbReference type="AlphaFoldDB" id="A0A453STB1"/>
<evidence type="ECO:0000256" key="2">
    <source>
        <dbReference type="ARBA" id="ARBA00022614"/>
    </source>
</evidence>
<comment type="similarity">
    <text evidence="1">Belongs to the disease resistance NB-LRR family.</text>
</comment>
<evidence type="ECO:0000256" key="3">
    <source>
        <dbReference type="ARBA" id="ARBA00022737"/>
    </source>
</evidence>
<reference evidence="7" key="3">
    <citation type="journal article" date="2017" name="Nature">
        <title>Genome sequence of the progenitor of the wheat D genome Aegilops tauschii.</title>
        <authorList>
            <person name="Luo M.C."/>
            <person name="Gu Y.Q."/>
            <person name="Puiu D."/>
            <person name="Wang H."/>
            <person name="Twardziok S.O."/>
            <person name="Deal K.R."/>
            <person name="Huo N."/>
            <person name="Zhu T."/>
            <person name="Wang L."/>
            <person name="Wang Y."/>
            <person name="McGuire P.E."/>
            <person name="Liu S."/>
            <person name="Long H."/>
            <person name="Ramasamy R.K."/>
            <person name="Rodriguez J.C."/>
            <person name="Van S.L."/>
            <person name="Yuan L."/>
            <person name="Wang Z."/>
            <person name="Xia Z."/>
            <person name="Xiao L."/>
            <person name="Anderson O.D."/>
            <person name="Ouyang S."/>
            <person name="Liang Y."/>
            <person name="Zimin A.V."/>
            <person name="Pertea G."/>
            <person name="Qi P."/>
            <person name="Bennetzen J.L."/>
            <person name="Dai X."/>
            <person name="Dawson M.W."/>
            <person name="Muller H.G."/>
            <person name="Kugler K."/>
            <person name="Rivarola-Duarte L."/>
            <person name="Spannagl M."/>
            <person name="Mayer K.F.X."/>
            <person name="Lu F.H."/>
            <person name="Bevan M.W."/>
            <person name="Leroy P."/>
            <person name="Li P."/>
            <person name="You F.M."/>
            <person name="Sun Q."/>
            <person name="Liu Z."/>
            <person name="Lyons E."/>
            <person name="Wicker T."/>
            <person name="Salzberg S.L."/>
            <person name="Devos K.M."/>
            <person name="Dvorak J."/>
        </authorList>
    </citation>
    <scope>NUCLEOTIDE SEQUENCE [LARGE SCALE GENOMIC DNA]</scope>
    <source>
        <strain evidence="7">cv. AL8/78</strain>
    </source>
</reference>
<evidence type="ECO:0000313" key="7">
    <source>
        <dbReference type="EnsemblPlants" id="AET7Gv21063400.2"/>
    </source>
</evidence>
<organism evidence="7 8">
    <name type="scientific">Aegilops tauschii subsp. strangulata</name>
    <name type="common">Goatgrass</name>
    <dbReference type="NCBI Taxonomy" id="200361"/>
    <lineage>
        <taxon>Eukaryota</taxon>
        <taxon>Viridiplantae</taxon>
        <taxon>Streptophyta</taxon>
        <taxon>Embryophyta</taxon>
        <taxon>Tracheophyta</taxon>
        <taxon>Spermatophyta</taxon>
        <taxon>Magnoliopsida</taxon>
        <taxon>Liliopsida</taxon>
        <taxon>Poales</taxon>
        <taxon>Poaceae</taxon>
        <taxon>BOP clade</taxon>
        <taxon>Pooideae</taxon>
        <taxon>Triticodae</taxon>
        <taxon>Triticeae</taxon>
        <taxon>Triticinae</taxon>
        <taxon>Aegilops</taxon>
    </lineage>
</organism>
<protein>
    <recommendedName>
        <fullName evidence="6">Disease resistance N-terminal domain-containing protein</fullName>
    </recommendedName>
</protein>
<name>A0A453STB1_AEGTS</name>
<evidence type="ECO:0000259" key="6">
    <source>
        <dbReference type="Pfam" id="PF18052"/>
    </source>
</evidence>
<dbReference type="Gene3D" id="1.20.5.4130">
    <property type="match status" value="1"/>
</dbReference>
<reference evidence="7" key="4">
    <citation type="submission" date="2019-03" db="UniProtKB">
        <authorList>
            <consortium name="EnsemblPlants"/>
        </authorList>
    </citation>
    <scope>IDENTIFICATION</scope>
</reference>
<reference evidence="8" key="1">
    <citation type="journal article" date="2014" name="Science">
        <title>Ancient hybridizations among the ancestral genomes of bread wheat.</title>
        <authorList>
            <consortium name="International Wheat Genome Sequencing Consortium,"/>
            <person name="Marcussen T."/>
            <person name="Sandve S.R."/>
            <person name="Heier L."/>
            <person name="Spannagl M."/>
            <person name="Pfeifer M."/>
            <person name="Jakobsen K.S."/>
            <person name="Wulff B.B."/>
            <person name="Steuernagel B."/>
            <person name="Mayer K.F."/>
            <person name="Olsen O.A."/>
        </authorList>
    </citation>
    <scope>NUCLEOTIDE SEQUENCE [LARGE SCALE GENOMIC DNA]</scope>
    <source>
        <strain evidence="8">cv. AL8/78</strain>
    </source>
</reference>
<feature type="domain" description="Disease resistance N-terminal" evidence="6">
    <location>
        <begin position="9"/>
        <end position="101"/>
    </location>
</feature>
<keyword evidence="2" id="KW-0433">Leucine-rich repeat</keyword>
<keyword evidence="5" id="KW-0611">Plant defense</keyword>
<sequence>MAESVILLAVAKIGAALGNEAINQASSQFKKFIAQLTELQGSMGRIRRELRLIHEFLCRMDVRNHKNPTYEIWVEEVRMLAYGIEDIADEYLHIVGQKHHGGWRIYLKKGFKHPNVLLSLNRIASLVKEAEINLVHLFQAKDRWVPIVGGLNSFLEALGLEERSRVQE</sequence>
<accession>A0A453STB1</accession>
<dbReference type="EnsemblPlants" id="AET7Gv21063400.3">
    <property type="protein sequence ID" value="AET7Gv21063400.3"/>
    <property type="gene ID" value="AET7Gv21063400"/>
</dbReference>
<reference evidence="8" key="2">
    <citation type="journal article" date="2017" name="Nat. Plants">
        <title>The Aegilops tauschii genome reveals multiple impacts of transposons.</title>
        <authorList>
            <person name="Zhao G."/>
            <person name="Zou C."/>
            <person name="Li K."/>
            <person name="Wang K."/>
            <person name="Li T."/>
            <person name="Gao L."/>
            <person name="Zhang X."/>
            <person name="Wang H."/>
            <person name="Yang Z."/>
            <person name="Liu X."/>
            <person name="Jiang W."/>
            <person name="Mao L."/>
            <person name="Kong X."/>
            <person name="Jiao Y."/>
            <person name="Jia J."/>
        </authorList>
    </citation>
    <scope>NUCLEOTIDE SEQUENCE [LARGE SCALE GENOMIC DNA]</scope>
    <source>
        <strain evidence="8">cv. AL8/78</strain>
    </source>
</reference>
<proteinExistence type="inferred from homology"/>
<dbReference type="Pfam" id="PF18052">
    <property type="entry name" value="Rx_N"/>
    <property type="match status" value="1"/>
</dbReference>
<evidence type="ECO:0000313" key="8">
    <source>
        <dbReference type="Proteomes" id="UP000015105"/>
    </source>
</evidence>
<dbReference type="GO" id="GO:0006952">
    <property type="term" value="P:defense response"/>
    <property type="evidence" value="ECO:0007669"/>
    <property type="project" value="UniProtKB-KW"/>
</dbReference>
<dbReference type="Gramene" id="AET7Gv21063400.2">
    <property type="protein sequence ID" value="AET7Gv21063400.2"/>
    <property type="gene ID" value="AET7Gv21063400"/>
</dbReference>
<keyword evidence="3" id="KW-0677">Repeat</keyword>
<reference evidence="7" key="5">
    <citation type="journal article" date="2021" name="G3 (Bethesda)">
        <title>Aegilops tauschii genome assembly Aet v5.0 features greater sequence contiguity and improved annotation.</title>
        <authorList>
            <person name="Wang L."/>
            <person name="Zhu T."/>
            <person name="Rodriguez J.C."/>
            <person name="Deal K.R."/>
            <person name="Dubcovsky J."/>
            <person name="McGuire P.E."/>
            <person name="Lux T."/>
            <person name="Spannagl M."/>
            <person name="Mayer K.F.X."/>
            <person name="Baldrich P."/>
            <person name="Meyers B.C."/>
            <person name="Huo N."/>
            <person name="Gu Y.Q."/>
            <person name="Zhou H."/>
            <person name="Devos K.M."/>
            <person name="Bennetzen J.L."/>
            <person name="Unver T."/>
            <person name="Budak H."/>
            <person name="Gulick P.J."/>
            <person name="Galiba G."/>
            <person name="Kalapos B."/>
            <person name="Nelson D.R."/>
            <person name="Li P."/>
            <person name="You F.M."/>
            <person name="Luo M.C."/>
            <person name="Dvorak J."/>
        </authorList>
    </citation>
    <scope>NUCLEOTIDE SEQUENCE [LARGE SCALE GENOMIC DNA]</scope>
    <source>
        <strain evidence="7">cv. AL8/78</strain>
    </source>
</reference>
<evidence type="ECO:0000256" key="4">
    <source>
        <dbReference type="ARBA" id="ARBA00022741"/>
    </source>
</evidence>